<sequence length="130" mass="15507">MLKVLMISGFLFWGFGSTADYIFAKDADTDSASKELNELNDPEMDCTKKVKLTFEQQNQLEQIYLRIYKDYSDLIQAYSQAGALTPNQTKVRHIMLNNYIKTFYKRNYRWCSEHESDEWEEEWYNNDPDD</sequence>
<name>A0A7X0LUY9_9BACI</name>
<protein>
    <recommendedName>
        <fullName evidence="3">DUF2680 domain-containing protein</fullName>
    </recommendedName>
</protein>
<evidence type="ECO:0000313" key="2">
    <source>
        <dbReference type="Proteomes" id="UP000531594"/>
    </source>
</evidence>
<dbReference type="Proteomes" id="UP000531594">
    <property type="component" value="Unassembled WGS sequence"/>
</dbReference>
<evidence type="ECO:0000313" key="1">
    <source>
        <dbReference type="EMBL" id="MBB6445451.1"/>
    </source>
</evidence>
<accession>A0A7X0LUY9</accession>
<dbReference type="AlphaFoldDB" id="A0A7X0LUY9"/>
<proteinExistence type="predicted"/>
<dbReference type="RefSeq" id="WP_184525504.1">
    <property type="nucleotide sequence ID" value="NZ_JACHGK010000006.1"/>
</dbReference>
<reference evidence="1 2" key="1">
    <citation type="submission" date="2020-08" db="EMBL/GenBank/DDBJ databases">
        <title>Genomic Encyclopedia of Type Strains, Phase IV (KMG-IV): sequencing the most valuable type-strain genomes for metagenomic binning, comparative biology and taxonomic classification.</title>
        <authorList>
            <person name="Goeker M."/>
        </authorList>
    </citation>
    <scope>NUCLEOTIDE SEQUENCE [LARGE SCALE GENOMIC DNA]</scope>
    <source>
        <strain evidence="1 2">DSM 5391</strain>
    </source>
</reference>
<evidence type="ECO:0008006" key="3">
    <source>
        <dbReference type="Google" id="ProtNLM"/>
    </source>
</evidence>
<keyword evidence="2" id="KW-1185">Reference proteome</keyword>
<organism evidence="1 2">
    <name type="scientific">Bacillus benzoevorans</name>
    <dbReference type="NCBI Taxonomy" id="1456"/>
    <lineage>
        <taxon>Bacteria</taxon>
        <taxon>Bacillati</taxon>
        <taxon>Bacillota</taxon>
        <taxon>Bacilli</taxon>
        <taxon>Bacillales</taxon>
        <taxon>Bacillaceae</taxon>
        <taxon>Bacillus</taxon>
    </lineage>
</organism>
<gene>
    <name evidence="1" type="ORF">HNR53_002070</name>
</gene>
<comment type="caution">
    <text evidence="1">The sequence shown here is derived from an EMBL/GenBank/DDBJ whole genome shotgun (WGS) entry which is preliminary data.</text>
</comment>
<dbReference type="EMBL" id="JACHGK010000006">
    <property type="protein sequence ID" value="MBB6445451.1"/>
    <property type="molecule type" value="Genomic_DNA"/>
</dbReference>